<proteinExistence type="predicted"/>
<dbReference type="PANTHER" id="PTHR41786:SF1">
    <property type="entry name" value="6-HYDROXYMETHYLPTERIN DIPHOSPHOKINASE MPTE-LIKE DOMAIN-CONTAINING PROTEIN"/>
    <property type="match status" value="1"/>
</dbReference>
<protein>
    <submittedName>
        <fullName evidence="3">Motility associated factor glycosyltransferase family protein</fullName>
    </submittedName>
</protein>
<gene>
    <name evidence="3" type="ORF">FUT82_09405</name>
    <name evidence="2" type="ORF">TPHV1_20180</name>
</gene>
<dbReference type="OrthoDB" id="362850at2"/>
<dbReference type="EMBL" id="CDNC01000012">
    <property type="protein sequence ID" value="CEM61643.1"/>
    <property type="molecule type" value="Genomic_DNA"/>
</dbReference>
<dbReference type="PANTHER" id="PTHR41786">
    <property type="entry name" value="MOTILITY ACCESSORY FACTOR MAF"/>
    <property type="match status" value="1"/>
</dbReference>
<organism evidence="2 4">
    <name type="scientific">Treponema phagedenis</name>
    <dbReference type="NCBI Taxonomy" id="162"/>
    <lineage>
        <taxon>Bacteria</taxon>
        <taxon>Pseudomonadati</taxon>
        <taxon>Spirochaetota</taxon>
        <taxon>Spirochaetia</taxon>
        <taxon>Spirochaetales</taxon>
        <taxon>Treponemataceae</taxon>
        <taxon>Treponema</taxon>
    </lineage>
</organism>
<reference evidence="2" key="2">
    <citation type="submission" date="2015-01" db="EMBL/GenBank/DDBJ databases">
        <authorList>
            <person name="Xiang T."/>
            <person name="Song Y."/>
            <person name="Huang L."/>
            <person name="Wang B."/>
            <person name="Wu P."/>
        </authorList>
    </citation>
    <scope>NUCLEOTIDE SEQUENCE [LARGE SCALE GENOMIC DNA]</scope>
    <source>
        <strain evidence="2">V1</strain>
    </source>
</reference>
<sequence length="540" mass="61350">MEHKSVSEAPQLVKTAGGFSVFYRNTYLYSKYNAARTHEKRAEALSPAENTLILCFSPVLGYGLKTILQKLPSSSFLLCLEYDEALFQLFTGYTQQTLQTADNYTVLYTKSISDLIRKIENLPLFPFKQVLCIEGSAGTFFYRDFYENAETFAREAVKRYWVNKATLIHLGKKYARNFFANYKEAAKNLTRFKKFPKKCLSVPILVAAAGPGLDKALPFIKKNRDSFFLLAVDAALPALAPEIIPDAVVLLESQVWITPCFIGFTNSKIPLFADLTAFPQAVNALSETVYFFFTQYTKARWLDRLQRVGETPAVFPPLGSVGLTALQIALALSENDMPIFYTGLNFSWGKAATHAKKAPQTRTLYNTTDRFYSLYPENTVFPLGYQHMQGIQNTVTTTPNLLSYAKICDTVFGQYKNLYNLDTEGILFKNKRIDFNTAEKILASAKKKGNKLLSETEESVFNEKIKNFFSSEKKRLIELKAIFTGVAKDDPEKVKHIIKESDYLYLHFPDVTKISDKVFTDVSFLKRVRIEIDSFIKTCY</sequence>
<dbReference type="Proteomes" id="UP000042527">
    <property type="component" value="Unassembled WGS sequence"/>
</dbReference>
<evidence type="ECO:0000313" key="2">
    <source>
        <dbReference type="EMBL" id="CEM61643.1"/>
    </source>
</evidence>
<evidence type="ECO:0000313" key="3">
    <source>
        <dbReference type="EMBL" id="QEJ98195.1"/>
    </source>
</evidence>
<dbReference type="Pfam" id="PF01973">
    <property type="entry name" value="MptE-like"/>
    <property type="match status" value="1"/>
</dbReference>
<reference evidence="3 5" key="3">
    <citation type="submission" date="2019-08" db="EMBL/GenBank/DDBJ databases">
        <authorList>
            <person name="Kuhnert P."/>
        </authorList>
    </citation>
    <scope>NUCLEOTIDE SEQUENCE [LARGE SCALE GENOMIC DNA]</scope>
    <source>
        <strain evidence="3 5">B36.5</strain>
    </source>
</reference>
<evidence type="ECO:0000259" key="1">
    <source>
        <dbReference type="Pfam" id="PF01973"/>
    </source>
</evidence>
<accession>A0A0B7GT48</accession>
<reference evidence="4" key="1">
    <citation type="submission" date="2015-01" db="EMBL/GenBank/DDBJ databases">
        <authorList>
            <person name="Manzoor Shahid"/>
            <person name="Zubair Saima"/>
        </authorList>
    </citation>
    <scope>NUCLEOTIDE SEQUENCE [LARGE SCALE GENOMIC DNA]</scope>
    <source>
        <strain evidence="4">V1</strain>
    </source>
</reference>
<feature type="domain" description="6-hydroxymethylpterin diphosphokinase MptE-like" evidence="1">
    <location>
        <begin position="177"/>
        <end position="348"/>
    </location>
</feature>
<dbReference type="Proteomes" id="UP000323594">
    <property type="component" value="Chromosome"/>
</dbReference>
<dbReference type="EMBL" id="CP042817">
    <property type="protein sequence ID" value="QEJ98195.1"/>
    <property type="molecule type" value="Genomic_DNA"/>
</dbReference>
<evidence type="ECO:0000313" key="5">
    <source>
        <dbReference type="Proteomes" id="UP000323594"/>
    </source>
</evidence>
<keyword evidence="4" id="KW-1185">Reference proteome</keyword>
<dbReference type="AlphaFoldDB" id="A0A0B7GT48"/>
<dbReference type="RefSeq" id="WP_024752628.1">
    <property type="nucleotide sequence ID" value="NZ_CDNC01000012.1"/>
</dbReference>
<name>A0A0B7GT48_TREPH</name>
<dbReference type="InterPro" id="IPR002826">
    <property type="entry name" value="MptE-like"/>
</dbReference>
<evidence type="ECO:0000313" key="4">
    <source>
        <dbReference type="Proteomes" id="UP000042527"/>
    </source>
</evidence>
<dbReference type="GeneID" id="57753242"/>